<organism evidence="4 5">
    <name type="scientific">Deinococcus sedimenti</name>
    <dbReference type="NCBI Taxonomy" id="1867090"/>
    <lineage>
        <taxon>Bacteria</taxon>
        <taxon>Thermotogati</taxon>
        <taxon>Deinococcota</taxon>
        <taxon>Deinococci</taxon>
        <taxon>Deinococcales</taxon>
        <taxon>Deinococcaceae</taxon>
        <taxon>Deinococcus</taxon>
    </lineage>
</organism>
<dbReference type="PROSITE" id="PS50977">
    <property type="entry name" value="HTH_TETR_2"/>
    <property type="match status" value="1"/>
</dbReference>
<dbReference type="PANTHER" id="PTHR30055:SF178">
    <property type="entry name" value="POSSIBLE TRANSCRIPTIONAL REGULATORY PROTEIN"/>
    <property type="match status" value="1"/>
</dbReference>
<dbReference type="InterPro" id="IPR041483">
    <property type="entry name" value="TetR_C_34"/>
</dbReference>
<dbReference type="PANTHER" id="PTHR30055">
    <property type="entry name" value="HTH-TYPE TRANSCRIPTIONAL REGULATOR RUTR"/>
    <property type="match status" value="1"/>
</dbReference>
<gene>
    <name evidence="4" type="ORF">GCM10008960_04570</name>
</gene>
<dbReference type="PRINTS" id="PR00455">
    <property type="entry name" value="HTHTETR"/>
</dbReference>
<comment type="caution">
    <text evidence="4">The sequence shown here is derived from an EMBL/GenBank/DDBJ whole genome shotgun (WGS) entry which is preliminary data.</text>
</comment>
<dbReference type="Gene3D" id="1.10.357.10">
    <property type="entry name" value="Tetracycline Repressor, domain 2"/>
    <property type="match status" value="1"/>
</dbReference>
<sequence>MLHSVGKVTWLWSSLMPSDTSRPARARSAEEKNQRRDDILRAAERLWTTTTYAELSMNQVAREAKLAKGTLYLYFDTKEELFLALLSEHLQGWITRTSDLLIDRQPRTPQQVTEVLMDSADALVPLRRLLVLLGTVLERNVRPELGLEFRRELDSQLHRLVQHMPYSAPTTLRLLRHLYALAIGWQQYRESLPGLDPKTGQPRAETPGEYRAEFELALRGIVEQLAAQDARAAAV</sequence>
<evidence type="ECO:0000313" key="4">
    <source>
        <dbReference type="EMBL" id="GGR80793.1"/>
    </source>
</evidence>
<accession>A0ABQ2RYX4</accession>
<evidence type="ECO:0000256" key="2">
    <source>
        <dbReference type="PROSITE-ProRule" id="PRU00335"/>
    </source>
</evidence>
<dbReference type="SUPFAM" id="SSF46689">
    <property type="entry name" value="Homeodomain-like"/>
    <property type="match status" value="1"/>
</dbReference>
<dbReference type="EMBL" id="BMQN01000001">
    <property type="protein sequence ID" value="GGR80793.1"/>
    <property type="molecule type" value="Genomic_DNA"/>
</dbReference>
<dbReference type="InterPro" id="IPR001647">
    <property type="entry name" value="HTH_TetR"/>
</dbReference>
<feature type="DNA-binding region" description="H-T-H motif" evidence="2">
    <location>
        <begin position="56"/>
        <end position="75"/>
    </location>
</feature>
<evidence type="ECO:0000259" key="3">
    <source>
        <dbReference type="PROSITE" id="PS50977"/>
    </source>
</evidence>
<evidence type="ECO:0000256" key="1">
    <source>
        <dbReference type="ARBA" id="ARBA00023125"/>
    </source>
</evidence>
<dbReference type="InterPro" id="IPR050109">
    <property type="entry name" value="HTH-type_TetR-like_transc_reg"/>
</dbReference>
<keyword evidence="1 2" id="KW-0238">DNA-binding</keyword>
<keyword evidence="5" id="KW-1185">Reference proteome</keyword>
<reference evidence="5" key="1">
    <citation type="journal article" date="2019" name="Int. J. Syst. Evol. Microbiol.">
        <title>The Global Catalogue of Microorganisms (GCM) 10K type strain sequencing project: providing services to taxonomists for standard genome sequencing and annotation.</title>
        <authorList>
            <consortium name="The Broad Institute Genomics Platform"/>
            <consortium name="The Broad Institute Genome Sequencing Center for Infectious Disease"/>
            <person name="Wu L."/>
            <person name="Ma J."/>
        </authorList>
    </citation>
    <scope>NUCLEOTIDE SEQUENCE [LARGE SCALE GENOMIC DNA]</scope>
    <source>
        <strain evidence="5">JCM 31405</strain>
    </source>
</reference>
<dbReference type="Pfam" id="PF00440">
    <property type="entry name" value="TetR_N"/>
    <property type="match status" value="1"/>
</dbReference>
<feature type="domain" description="HTH tetR-type" evidence="3">
    <location>
        <begin position="33"/>
        <end position="93"/>
    </location>
</feature>
<evidence type="ECO:0000313" key="5">
    <source>
        <dbReference type="Proteomes" id="UP000644548"/>
    </source>
</evidence>
<dbReference type="Proteomes" id="UP000644548">
    <property type="component" value="Unassembled WGS sequence"/>
</dbReference>
<dbReference type="InterPro" id="IPR009057">
    <property type="entry name" value="Homeodomain-like_sf"/>
</dbReference>
<protein>
    <submittedName>
        <fullName evidence="4">TetR family transcriptional regulator</fullName>
    </submittedName>
</protein>
<dbReference type="Pfam" id="PF17929">
    <property type="entry name" value="TetR_C_34"/>
    <property type="match status" value="1"/>
</dbReference>
<proteinExistence type="predicted"/>
<name>A0ABQ2RYX4_9DEIO</name>